<comment type="caution">
    <text evidence="2">The sequence shown here is derived from an EMBL/GenBank/DDBJ whole genome shotgun (WGS) entry which is preliminary data.</text>
</comment>
<dbReference type="OrthoDB" id="10281724at2759"/>
<sequence>MSNCVRISCPANVILNNAHEQKFRFDVEVLTLIKREEDMRILDYKIKFIRCSTDEMIFNERFKFGYYIKSLDVKVSPTPNVDNQFTPITPRSPQGLNRNVTNAEDVNARVTIAATPTATVGYNNVNTTTGLEWEIIISGANYDRWEHRYKAKKNYRNAYDSRRNLNLADYEYGSQWQINNTTGFYIEIMQVLRLKQNRPDRITINENRISSDALDRLSHQKPKKIVHALKVTFDEINGEKNFDNEFKGFLESYNSRSHHTLIVPNKNNDPAEDRFSSNGITIERRLG</sequence>
<evidence type="ECO:0000256" key="1">
    <source>
        <dbReference type="SAM" id="MobiDB-lite"/>
    </source>
</evidence>
<keyword evidence="3" id="KW-1185">Reference proteome</keyword>
<evidence type="ECO:0000313" key="3">
    <source>
        <dbReference type="Proteomes" id="UP000266673"/>
    </source>
</evidence>
<gene>
    <name evidence="2" type="ORF">C2G38_2066675</name>
</gene>
<dbReference type="AlphaFoldDB" id="A0A397W366"/>
<evidence type="ECO:0000313" key="2">
    <source>
        <dbReference type="EMBL" id="RIB25796.1"/>
    </source>
</evidence>
<name>A0A397W366_9GLOM</name>
<protein>
    <submittedName>
        <fullName evidence="2">Uncharacterized protein</fullName>
    </submittedName>
</protein>
<dbReference type="EMBL" id="QKWP01000162">
    <property type="protein sequence ID" value="RIB25796.1"/>
    <property type="molecule type" value="Genomic_DNA"/>
</dbReference>
<feature type="region of interest" description="Disordered" evidence="1">
    <location>
        <begin position="263"/>
        <end position="287"/>
    </location>
</feature>
<dbReference type="Proteomes" id="UP000266673">
    <property type="component" value="Unassembled WGS sequence"/>
</dbReference>
<reference evidence="2 3" key="1">
    <citation type="submission" date="2018-06" db="EMBL/GenBank/DDBJ databases">
        <title>Comparative genomics reveals the genomic features of Rhizophagus irregularis, R. cerebriforme, R. diaphanum and Gigaspora rosea, and their symbiotic lifestyle signature.</title>
        <authorList>
            <person name="Morin E."/>
            <person name="San Clemente H."/>
            <person name="Chen E.C.H."/>
            <person name="De La Providencia I."/>
            <person name="Hainaut M."/>
            <person name="Kuo A."/>
            <person name="Kohler A."/>
            <person name="Murat C."/>
            <person name="Tang N."/>
            <person name="Roy S."/>
            <person name="Loubradou J."/>
            <person name="Henrissat B."/>
            <person name="Grigoriev I.V."/>
            <person name="Corradi N."/>
            <person name="Roux C."/>
            <person name="Martin F.M."/>
        </authorList>
    </citation>
    <scope>NUCLEOTIDE SEQUENCE [LARGE SCALE GENOMIC DNA]</scope>
    <source>
        <strain evidence="2 3">DAOM 194757</strain>
    </source>
</reference>
<organism evidence="2 3">
    <name type="scientific">Gigaspora rosea</name>
    <dbReference type="NCBI Taxonomy" id="44941"/>
    <lineage>
        <taxon>Eukaryota</taxon>
        <taxon>Fungi</taxon>
        <taxon>Fungi incertae sedis</taxon>
        <taxon>Mucoromycota</taxon>
        <taxon>Glomeromycotina</taxon>
        <taxon>Glomeromycetes</taxon>
        <taxon>Diversisporales</taxon>
        <taxon>Gigasporaceae</taxon>
        <taxon>Gigaspora</taxon>
    </lineage>
</organism>
<proteinExistence type="predicted"/>
<accession>A0A397W366</accession>